<protein>
    <recommendedName>
        <fullName evidence="1">Reverse transcriptase domain-containing protein</fullName>
    </recommendedName>
</protein>
<dbReference type="Ensembl" id="ENSNFUT00015038581.1">
    <property type="protein sequence ID" value="ENSNFUP00015036948.1"/>
    <property type="gene ID" value="ENSNFUG00015017885.1"/>
</dbReference>
<keyword evidence="3" id="KW-1185">Reference proteome</keyword>
<dbReference type="CDD" id="cd01650">
    <property type="entry name" value="RT_nLTR_like"/>
    <property type="match status" value="1"/>
</dbReference>
<dbReference type="PANTHER" id="PTHR33332">
    <property type="entry name" value="REVERSE TRANSCRIPTASE DOMAIN-CONTAINING PROTEIN"/>
    <property type="match status" value="1"/>
</dbReference>
<name>A0A8C6VQH7_NOTFU</name>
<sequence length="353" mass="39345">MMYLKPSLDPSTMSNYRPISKLPFLSKVLEKGVYLQLTELLHANDICEKFQSGFKKAHSTETALLRVLNNILLATDSGDFVVLVQLDLSAAFDTMDHSLLISQLQQSVRVRGVALDWFKSYLAERLFCVSLGGFTSSRSPLVCGVPQGSVLGSLLFSLYLLPLGSIFMKHGCSFHLYADDIQVYIPIKRGLPPSLDPLLNCLNDVKTWMSAHFLHFKNDKTEVMLFSPSVSSGPCSTDLGPLALFLKPVGTSLGVRLDSDLLLETQISDVTKGSFYQLRMIAKVMHLLSIHDFEMVIHVFITSRLDYCNSLYLGLPQAWFMLDAFTFRLVMRLADGTRITTCSVYGSCGLSLR</sequence>
<dbReference type="InterPro" id="IPR000477">
    <property type="entry name" value="RT_dom"/>
</dbReference>
<evidence type="ECO:0000313" key="3">
    <source>
        <dbReference type="Proteomes" id="UP000694548"/>
    </source>
</evidence>
<dbReference type="Proteomes" id="UP000694548">
    <property type="component" value="Unassembled WGS sequence"/>
</dbReference>
<dbReference type="SUPFAM" id="SSF56672">
    <property type="entry name" value="DNA/RNA polymerases"/>
    <property type="match status" value="1"/>
</dbReference>
<organism evidence="2 3">
    <name type="scientific">Nothobranchius furzeri</name>
    <name type="common">Turquoise killifish</name>
    <dbReference type="NCBI Taxonomy" id="105023"/>
    <lineage>
        <taxon>Eukaryota</taxon>
        <taxon>Metazoa</taxon>
        <taxon>Chordata</taxon>
        <taxon>Craniata</taxon>
        <taxon>Vertebrata</taxon>
        <taxon>Euteleostomi</taxon>
        <taxon>Actinopterygii</taxon>
        <taxon>Neopterygii</taxon>
        <taxon>Teleostei</taxon>
        <taxon>Neoteleostei</taxon>
        <taxon>Acanthomorphata</taxon>
        <taxon>Ovalentaria</taxon>
        <taxon>Atherinomorphae</taxon>
        <taxon>Cyprinodontiformes</taxon>
        <taxon>Nothobranchiidae</taxon>
        <taxon>Nothobranchius</taxon>
    </lineage>
</organism>
<dbReference type="Pfam" id="PF00078">
    <property type="entry name" value="RVT_1"/>
    <property type="match status" value="1"/>
</dbReference>
<evidence type="ECO:0000313" key="2">
    <source>
        <dbReference type="Ensembl" id="ENSNFUP00015036948.1"/>
    </source>
</evidence>
<dbReference type="PROSITE" id="PS50878">
    <property type="entry name" value="RT_POL"/>
    <property type="match status" value="1"/>
</dbReference>
<dbReference type="InterPro" id="IPR043502">
    <property type="entry name" value="DNA/RNA_pol_sf"/>
</dbReference>
<evidence type="ECO:0000259" key="1">
    <source>
        <dbReference type="PROSITE" id="PS50878"/>
    </source>
</evidence>
<feature type="domain" description="Reverse transcriptase" evidence="1">
    <location>
        <begin position="1"/>
        <end position="257"/>
    </location>
</feature>
<reference evidence="2" key="2">
    <citation type="submission" date="2025-09" db="UniProtKB">
        <authorList>
            <consortium name="Ensembl"/>
        </authorList>
    </citation>
    <scope>IDENTIFICATION</scope>
</reference>
<proteinExistence type="predicted"/>
<reference evidence="2" key="1">
    <citation type="submission" date="2025-08" db="UniProtKB">
        <authorList>
            <consortium name="Ensembl"/>
        </authorList>
    </citation>
    <scope>IDENTIFICATION</scope>
</reference>
<accession>A0A8C6VQH7</accession>
<dbReference type="AlphaFoldDB" id="A0A8C6VQH7"/>
<dbReference type="GeneTree" id="ENSGT01150000286909"/>